<organism evidence="4">
    <name type="scientific">Salmonella enterica</name>
    <name type="common">Salmonella choleraesuis</name>
    <dbReference type="NCBI Taxonomy" id="28901"/>
    <lineage>
        <taxon>Bacteria</taxon>
        <taxon>Pseudomonadati</taxon>
        <taxon>Pseudomonadota</taxon>
        <taxon>Gammaproteobacteria</taxon>
        <taxon>Enterobacterales</taxon>
        <taxon>Enterobacteriaceae</taxon>
        <taxon>Salmonella</taxon>
    </lineage>
</organism>
<gene>
    <name evidence="4" type="ORF">FSD28_19590</name>
</gene>
<reference evidence="4" key="1">
    <citation type="submission" date="2019-08" db="EMBL/GenBank/DDBJ databases">
        <authorList>
            <consortium name="PulseNet: The National Subtyping Network for Foodborne Disease Surveillance"/>
            <person name="Tarr C.L."/>
            <person name="Trees E."/>
            <person name="Katz L.S."/>
            <person name="Carleton-Romer H.A."/>
            <person name="Stroika S."/>
            <person name="Kucerova Z."/>
            <person name="Roache K.F."/>
            <person name="Sabol A.L."/>
            <person name="Besser J."/>
            <person name="Gerner-Smidt P."/>
        </authorList>
    </citation>
    <scope>NUCLEOTIDE SEQUENCE</scope>
    <source>
        <strain evidence="4">PNUSAS076026</strain>
    </source>
</reference>
<protein>
    <submittedName>
        <fullName evidence="4">SAM-dependent DNA methyltransferase</fullName>
    </submittedName>
</protein>
<accession>A0A5Y6GEF7</accession>
<dbReference type="SUPFAM" id="SSF53335">
    <property type="entry name" value="S-adenosyl-L-methionine-dependent methyltransferases"/>
    <property type="match status" value="1"/>
</dbReference>
<keyword evidence="2" id="KW-0680">Restriction system</keyword>
<dbReference type="AlphaFoldDB" id="A0A5Y6GEF7"/>
<dbReference type="GO" id="GO:0032259">
    <property type="term" value="P:methylation"/>
    <property type="evidence" value="ECO:0007669"/>
    <property type="project" value="UniProtKB-KW"/>
</dbReference>
<dbReference type="EMBL" id="AAJCSA010000016">
    <property type="protein sequence ID" value="ECK6746038.1"/>
    <property type="molecule type" value="Genomic_DNA"/>
</dbReference>
<dbReference type="Gene3D" id="1.20.1260.30">
    <property type="match status" value="1"/>
</dbReference>
<dbReference type="InterPro" id="IPR029063">
    <property type="entry name" value="SAM-dependent_MTases_sf"/>
</dbReference>
<dbReference type="GO" id="GO:0009307">
    <property type="term" value="P:DNA restriction-modification system"/>
    <property type="evidence" value="ECO:0007669"/>
    <property type="project" value="UniProtKB-KW"/>
</dbReference>
<name>A0A5Y6GEF7_SALER</name>
<evidence type="ECO:0000259" key="3">
    <source>
        <dbReference type="Pfam" id="PF12161"/>
    </source>
</evidence>
<sequence length="86" mass="9978">MKISTQAAEEPLSSVVDNKQQIAAKIWESANQMRSKIEANEYKDYILGFIFYKYLSDQLVRFVTGQGDDTRSWIVVHRTVKTYLKS</sequence>
<comment type="caution">
    <text evidence="4">The sequence shown here is derived from an EMBL/GenBank/DDBJ whole genome shotgun (WGS) entry which is preliminary data.</text>
</comment>
<dbReference type="InterPro" id="IPR022749">
    <property type="entry name" value="D12N6_MeTrfase_N"/>
</dbReference>
<proteinExistence type="inferred from homology"/>
<dbReference type="GO" id="GO:0008168">
    <property type="term" value="F:methyltransferase activity"/>
    <property type="evidence" value="ECO:0007669"/>
    <property type="project" value="UniProtKB-KW"/>
</dbReference>
<dbReference type="Pfam" id="PF12161">
    <property type="entry name" value="HsdM_N"/>
    <property type="match status" value="1"/>
</dbReference>
<keyword evidence="4" id="KW-0808">Transferase</keyword>
<evidence type="ECO:0000313" key="4">
    <source>
        <dbReference type="EMBL" id="ECK6746038.1"/>
    </source>
</evidence>
<keyword evidence="4" id="KW-0489">Methyltransferase</keyword>
<comment type="similarity">
    <text evidence="1">Belongs to the N(4)/N(6)-methyltransferase family.</text>
</comment>
<evidence type="ECO:0000256" key="1">
    <source>
        <dbReference type="ARBA" id="ARBA00006594"/>
    </source>
</evidence>
<evidence type="ECO:0000256" key="2">
    <source>
        <dbReference type="ARBA" id="ARBA00022747"/>
    </source>
</evidence>
<dbReference type="InterPro" id="IPR038333">
    <property type="entry name" value="T1MK-like_N_sf"/>
</dbReference>
<feature type="domain" description="N6 adenine-specific DNA methyltransferase N-terminal" evidence="3">
    <location>
        <begin position="22"/>
        <end position="59"/>
    </location>
</feature>